<gene>
    <name evidence="1" type="ORF">Adt_21472</name>
</gene>
<evidence type="ECO:0000313" key="1">
    <source>
        <dbReference type="EMBL" id="KAL2505851.1"/>
    </source>
</evidence>
<accession>A0ABD1SZG1</accession>
<keyword evidence="2" id="KW-1185">Reference proteome</keyword>
<dbReference type="Proteomes" id="UP001604336">
    <property type="component" value="Unassembled WGS sequence"/>
</dbReference>
<dbReference type="EMBL" id="JBFOLK010000006">
    <property type="protein sequence ID" value="KAL2505851.1"/>
    <property type="molecule type" value="Genomic_DNA"/>
</dbReference>
<evidence type="ECO:0000313" key="2">
    <source>
        <dbReference type="Proteomes" id="UP001604336"/>
    </source>
</evidence>
<proteinExistence type="predicted"/>
<dbReference type="AlphaFoldDB" id="A0ABD1SZG1"/>
<sequence length="293" mass="32342">MTRSLIWTFQCVWNNRGSEDPELRIDPEPTPLPSRARLDGLQRYYYLVFFPLGRVATNPCVVIQLKWIKGRHPRPTLARLTKQRPKTLVPGSAEYTSQRKAIEDLSRVGNKEVAEASKVIEVDDAPEVEVPLFRKRKARNIETGTSQVRGSAVEVVDNTVCSVPPFQRTLAVNTSGEVVFEGSSKSTPTPGSGDGGLFDSKRWLWELIGAPGAEDPGRRTSKPLFLSFHGSPGREEVLHSQVGRVFFSRRIGRCAGSQLGFSNKGLCNANEGFGRVQDTNARAEKTCCPSVEG</sequence>
<protein>
    <submittedName>
        <fullName evidence="1">Uncharacterized protein</fullName>
    </submittedName>
</protein>
<reference evidence="2" key="1">
    <citation type="submission" date="2024-07" db="EMBL/GenBank/DDBJ databases">
        <title>Two chromosome-level genome assemblies of Korean endemic species Abeliophyllum distichum and Forsythia ovata (Oleaceae).</title>
        <authorList>
            <person name="Jang H."/>
        </authorList>
    </citation>
    <scope>NUCLEOTIDE SEQUENCE [LARGE SCALE GENOMIC DNA]</scope>
</reference>
<organism evidence="1 2">
    <name type="scientific">Abeliophyllum distichum</name>
    <dbReference type="NCBI Taxonomy" id="126358"/>
    <lineage>
        <taxon>Eukaryota</taxon>
        <taxon>Viridiplantae</taxon>
        <taxon>Streptophyta</taxon>
        <taxon>Embryophyta</taxon>
        <taxon>Tracheophyta</taxon>
        <taxon>Spermatophyta</taxon>
        <taxon>Magnoliopsida</taxon>
        <taxon>eudicotyledons</taxon>
        <taxon>Gunneridae</taxon>
        <taxon>Pentapetalae</taxon>
        <taxon>asterids</taxon>
        <taxon>lamiids</taxon>
        <taxon>Lamiales</taxon>
        <taxon>Oleaceae</taxon>
        <taxon>Forsythieae</taxon>
        <taxon>Abeliophyllum</taxon>
    </lineage>
</organism>
<name>A0ABD1SZG1_9LAMI</name>
<comment type="caution">
    <text evidence="1">The sequence shown here is derived from an EMBL/GenBank/DDBJ whole genome shotgun (WGS) entry which is preliminary data.</text>
</comment>